<feature type="transmembrane region" description="Helical" evidence="1">
    <location>
        <begin position="79"/>
        <end position="96"/>
    </location>
</feature>
<organism evidence="2 3">
    <name type="scientific">Bifidobacterium phasiani</name>
    <dbReference type="NCBI Taxonomy" id="2834431"/>
    <lineage>
        <taxon>Bacteria</taxon>
        <taxon>Bacillati</taxon>
        <taxon>Actinomycetota</taxon>
        <taxon>Actinomycetes</taxon>
        <taxon>Bifidobacteriales</taxon>
        <taxon>Bifidobacteriaceae</taxon>
        <taxon>Bifidobacterium</taxon>
    </lineage>
</organism>
<evidence type="ECO:0000256" key="1">
    <source>
        <dbReference type="SAM" id="Phobius"/>
    </source>
</evidence>
<feature type="transmembrane region" description="Helical" evidence="1">
    <location>
        <begin position="102"/>
        <end position="119"/>
    </location>
</feature>
<dbReference type="RefSeq" id="WP_219081823.1">
    <property type="nucleotide sequence ID" value="NZ_JAHBBD010000013.1"/>
</dbReference>
<gene>
    <name evidence="2" type="ORF">KIH73_06700</name>
</gene>
<name>A0ABS6WA46_9BIFI</name>
<keyword evidence="3" id="KW-1185">Reference proteome</keyword>
<protein>
    <submittedName>
        <fullName evidence="2">YwiC-like family protein</fullName>
    </submittedName>
</protein>
<comment type="caution">
    <text evidence="2">The sequence shown here is derived from an EMBL/GenBank/DDBJ whole genome shotgun (WGS) entry which is preliminary data.</text>
</comment>
<dbReference type="Pfam" id="PF14256">
    <property type="entry name" value="YwiC"/>
    <property type="match status" value="1"/>
</dbReference>
<dbReference type="Proteomes" id="UP000812844">
    <property type="component" value="Unassembled WGS sequence"/>
</dbReference>
<keyword evidence="1" id="KW-0472">Membrane</keyword>
<evidence type="ECO:0000313" key="3">
    <source>
        <dbReference type="Proteomes" id="UP000812844"/>
    </source>
</evidence>
<feature type="transmembrane region" description="Helical" evidence="1">
    <location>
        <begin position="24"/>
        <end position="42"/>
    </location>
</feature>
<dbReference type="EMBL" id="JAHBBD010000013">
    <property type="protein sequence ID" value="MBW3083060.1"/>
    <property type="molecule type" value="Genomic_DNA"/>
</dbReference>
<keyword evidence="1" id="KW-0812">Transmembrane</keyword>
<feature type="transmembrane region" description="Helical" evidence="1">
    <location>
        <begin position="242"/>
        <end position="267"/>
    </location>
</feature>
<accession>A0ABS6WA46</accession>
<evidence type="ECO:0000313" key="2">
    <source>
        <dbReference type="EMBL" id="MBW3083060.1"/>
    </source>
</evidence>
<feature type="transmembrane region" description="Helical" evidence="1">
    <location>
        <begin position="48"/>
        <end position="67"/>
    </location>
</feature>
<feature type="transmembrane region" description="Helical" evidence="1">
    <location>
        <begin position="126"/>
        <end position="146"/>
    </location>
</feature>
<dbReference type="InterPro" id="IPR025576">
    <property type="entry name" value="YwiC"/>
</dbReference>
<feature type="transmembrane region" description="Helical" evidence="1">
    <location>
        <begin position="187"/>
        <end position="207"/>
    </location>
</feature>
<proteinExistence type="predicted"/>
<reference evidence="2 3" key="1">
    <citation type="submission" date="2021-05" db="EMBL/GenBank/DDBJ databases">
        <title>Phylogenetic classification of ten novel species belonging to the genus Bifidobacterium comprising B. colchicus sp. nov., B. abeli sp. nov., B. bicoloris sp. nov., B. guerezis sp. nov., B. rosaliae sp. nov., B. santillanensis sp. nov., B. argentati sp. nov., B. amazzoni sp. nov., B. pluviali sp. nov., and B. pinnaculum sp. nov.</title>
        <authorList>
            <person name="Lugli G.A."/>
            <person name="Ruiz Garcia L."/>
            <person name="Margolles A."/>
            <person name="Ventura M."/>
        </authorList>
    </citation>
    <scope>NUCLEOTIDE SEQUENCE [LARGE SCALE GENOMIC DNA]</scope>
    <source>
        <strain evidence="2 3">6T3</strain>
    </source>
</reference>
<feature type="transmembrane region" description="Helical" evidence="1">
    <location>
        <begin position="152"/>
        <end position="175"/>
    </location>
</feature>
<keyword evidence="1" id="KW-1133">Transmembrane helix</keyword>
<feature type="transmembrane region" description="Helical" evidence="1">
    <location>
        <begin position="213"/>
        <end position="230"/>
    </location>
</feature>
<sequence>MTDHERTPSRRRAYAKLWIPDQPGAWMMALLPALAGVVVGGADAGRLWLTAAWLLCYCVQFTVARWLRSRFRRRYLPPAATYAALLAVVGAPFLVVHPAVLAWAPTYAVLAGLTFRGAWIRRERSLWSNAASVLAASMMAAVVYTLGRPDPLAPATGFVLAAVFALTQFGSVLFVKTMIRERRSRGFLVASWAWHALLVAAGVIVAWREGPSGTPLAAVAAMLLLRAVALPMIGRRRALRPVVVGMVEMVMSLVVFVYAVMCAPLLAL</sequence>